<proteinExistence type="predicted"/>
<evidence type="ECO:0000256" key="1">
    <source>
        <dbReference type="SAM" id="SignalP"/>
    </source>
</evidence>
<protein>
    <recommendedName>
        <fullName evidence="4">Arginine transporter</fullName>
    </recommendedName>
</protein>
<gene>
    <name evidence="2" type="ORF">JANAI62_14620</name>
</gene>
<evidence type="ECO:0000313" key="2">
    <source>
        <dbReference type="EMBL" id="GIT94839.1"/>
    </source>
</evidence>
<comment type="caution">
    <text evidence="2">The sequence shown here is derived from an EMBL/GenBank/DDBJ whole genome shotgun (WGS) entry which is preliminary data.</text>
</comment>
<sequence length="116" mass="12589">MTPIKLSLALAAVLALSACGGGGGRGGDVTQSRPYATGPVQAACLKADRRAASRSLCGCVQATANQTLTRRERARAVKFFRDPHLAQVTRQSDRPADERFWPRYKRFVAVAERACR</sequence>
<name>A0ABQ4NK99_9RHOB</name>
<keyword evidence="1" id="KW-0732">Signal</keyword>
<organism evidence="2 3">
    <name type="scientific">Jannaschia pagri</name>
    <dbReference type="NCBI Taxonomy" id="2829797"/>
    <lineage>
        <taxon>Bacteria</taxon>
        <taxon>Pseudomonadati</taxon>
        <taxon>Pseudomonadota</taxon>
        <taxon>Alphaproteobacteria</taxon>
        <taxon>Rhodobacterales</taxon>
        <taxon>Roseobacteraceae</taxon>
        <taxon>Jannaschia</taxon>
    </lineage>
</organism>
<evidence type="ECO:0000313" key="3">
    <source>
        <dbReference type="Proteomes" id="UP000786693"/>
    </source>
</evidence>
<evidence type="ECO:0008006" key="4">
    <source>
        <dbReference type="Google" id="ProtNLM"/>
    </source>
</evidence>
<feature type="chain" id="PRO_5046262935" description="Arginine transporter" evidence="1">
    <location>
        <begin position="21"/>
        <end position="116"/>
    </location>
</feature>
<reference evidence="2 3" key="1">
    <citation type="submission" date="2021-05" db="EMBL/GenBank/DDBJ databases">
        <title>Bacteria Genome sequencing.</title>
        <authorList>
            <person name="Takabe Y."/>
            <person name="Nakajima Y."/>
            <person name="Suzuki S."/>
            <person name="Shiozaki T."/>
        </authorList>
    </citation>
    <scope>NUCLEOTIDE SEQUENCE [LARGE SCALE GENOMIC DNA]</scope>
    <source>
        <strain evidence="2 3">AI_62</strain>
    </source>
</reference>
<dbReference type="PROSITE" id="PS51257">
    <property type="entry name" value="PROKAR_LIPOPROTEIN"/>
    <property type="match status" value="1"/>
</dbReference>
<feature type="signal peptide" evidence="1">
    <location>
        <begin position="1"/>
        <end position="20"/>
    </location>
</feature>
<dbReference type="EMBL" id="BPFH01000002">
    <property type="protein sequence ID" value="GIT94839.1"/>
    <property type="molecule type" value="Genomic_DNA"/>
</dbReference>
<dbReference type="RefSeq" id="WP_220748338.1">
    <property type="nucleotide sequence ID" value="NZ_BPFH01000002.1"/>
</dbReference>
<accession>A0ABQ4NK99</accession>
<dbReference type="Proteomes" id="UP000786693">
    <property type="component" value="Unassembled WGS sequence"/>
</dbReference>
<keyword evidence="3" id="KW-1185">Reference proteome</keyword>